<dbReference type="RefSeq" id="WP_179053549.1">
    <property type="nucleotide sequence ID" value="NZ_QJRE01000119.1"/>
</dbReference>
<dbReference type="Pfam" id="PF05137">
    <property type="entry name" value="PilN"/>
    <property type="match status" value="1"/>
</dbReference>
<dbReference type="InterPro" id="IPR024230">
    <property type="entry name" value="GspL_cyto_dom"/>
</dbReference>
<feature type="domain" description="GspL cytoplasmic actin-ATPase-like" evidence="1">
    <location>
        <begin position="70"/>
        <end position="160"/>
    </location>
</feature>
<dbReference type="PANTHER" id="PTHR40278">
    <property type="entry name" value="DNA UTILIZATION PROTEIN HOFN"/>
    <property type="match status" value="1"/>
</dbReference>
<dbReference type="InterPro" id="IPR052534">
    <property type="entry name" value="Extracell_DNA_Util/SecSys_Comp"/>
</dbReference>
<evidence type="ECO:0000313" key="3">
    <source>
        <dbReference type="Proteomes" id="UP000704738"/>
    </source>
</evidence>
<evidence type="ECO:0000313" key="2">
    <source>
        <dbReference type="EMBL" id="NWL49604.1"/>
    </source>
</evidence>
<dbReference type="SUPFAM" id="SSF53067">
    <property type="entry name" value="Actin-like ATPase domain"/>
    <property type="match status" value="1"/>
</dbReference>
<comment type="caution">
    <text evidence="2">The sequence shown here is derived from an EMBL/GenBank/DDBJ whole genome shotgun (WGS) entry which is preliminary data.</text>
</comment>
<dbReference type="Pfam" id="PF05134">
    <property type="entry name" value="T2SSL"/>
    <property type="match status" value="1"/>
</dbReference>
<dbReference type="AlphaFoldDB" id="A0ABD6N7N2"/>
<reference evidence="2 3" key="1">
    <citation type="submission" date="2018-06" db="EMBL/GenBank/DDBJ databases">
        <title>Bacteria isolated from soil of Wuhan.</title>
        <authorList>
            <person name="Xiang W."/>
            <person name="Huang C."/>
        </authorList>
    </citation>
    <scope>NUCLEOTIDE SEQUENCE [LARGE SCALE GENOMIC DNA]</scope>
    <source>
        <strain evidence="3">xwS4</strain>
    </source>
</reference>
<dbReference type="InterPro" id="IPR007813">
    <property type="entry name" value="PilN"/>
</dbReference>
<sequence>MIGLVKRGAAHLANQQLAYRARWQTSLARRWLAAWLAELQGMLPPGLASRLANGNSPQVLSWPLPVQHQSGRAAVLLLPASHVLAQRIELPVAATRNLMQVLAYEIDRYTPYRADQVHFVARVVHRQATLAQVELVAIARSALDDTLASCREHGVQVVAIDALGIDGKRLSIDLLPAGSGSRQSGPGRLDRWLWLGCVACCVMVAAAWLDRRQGEVEAMQQAVAAQREATVDVQHLRQRLDITLGASRYLAERKAQHPSVTALLADLSACLGNDTWVEQLEVREGAQVTFSGQSAQTSALLAQAKACSTLEHVQFQGIIQTDKTTGLERFSITAQLKQEVAHAPTH</sequence>
<dbReference type="PANTHER" id="PTHR40278:SF1">
    <property type="entry name" value="DNA UTILIZATION PROTEIN HOFN"/>
    <property type="match status" value="1"/>
</dbReference>
<protein>
    <submittedName>
        <fullName evidence="2">General secretion pathway protein GspL</fullName>
    </submittedName>
</protein>
<dbReference type="Proteomes" id="UP000704738">
    <property type="component" value="Unassembled WGS sequence"/>
</dbReference>
<dbReference type="InterPro" id="IPR043129">
    <property type="entry name" value="ATPase_NBD"/>
</dbReference>
<proteinExistence type="predicted"/>
<name>A0ABD6N7N2_9PSED</name>
<dbReference type="EMBL" id="QJRE01000119">
    <property type="protein sequence ID" value="NWL49604.1"/>
    <property type="molecule type" value="Genomic_DNA"/>
</dbReference>
<accession>A0ABD6N7N2</accession>
<evidence type="ECO:0000259" key="1">
    <source>
        <dbReference type="Pfam" id="PF05134"/>
    </source>
</evidence>
<dbReference type="Gene3D" id="3.30.420.380">
    <property type="match status" value="1"/>
</dbReference>
<organism evidence="2 3">
    <name type="scientific">Pseudomonas hunanensis</name>
    <dbReference type="NCBI Taxonomy" id="1247546"/>
    <lineage>
        <taxon>Bacteria</taxon>
        <taxon>Pseudomonadati</taxon>
        <taxon>Pseudomonadota</taxon>
        <taxon>Gammaproteobacteria</taxon>
        <taxon>Pseudomonadales</taxon>
        <taxon>Pseudomonadaceae</taxon>
        <taxon>Pseudomonas</taxon>
    </lineage>
</organism>
<gene>
    <name evidence="2" type="ORF">DM819_27955</name>
</gene>